<dbReference type="AlphaFoldDB" id="H6RGW9"/>
<feature type="transmembrane region" description="Helical" evidence="1">
    <location>
        <begin position="9"/>
        <end position="27"/>
    </location>
</feature>
<keyword evidence="1" id="KW-1133">Transmembrane helix</keyword>
<dbReference type="EMBL" id="FO117603">
    <property type="protein sequence ID" value="CCG00280.1"/>
    <property type="molecule type" value="Genomic_DNA"/>
</dbReference>
<evidence type="ECO:0000256" key="1">
    <source>
        <dbReference type="SAM" id="Phobius"/>
    </source>
</evidence>
<accession>H6RGW9</accession>
<keyword evidence="1" id="KW-0472">Membrane</keyword>
<name>H6RGW9_9BACT</name>
<protein>
    <recommendedName>
        <fullName evidence="3">Membrane or secreted protein</fullName>
    </recommendedName>
</protein>
<evidence type="ECO:0008006" key="3">
    <source>
        <dbReference type="Google" id="ProtNLM"/>
    </source>
</evidence>
<sequence length="241" mass="28310">MINKFYRKWVVLGILFLLPVIFLLFLYPSTNNYSTLDIVQENIHELDSLNFVDNNATALESNITILNFLGDDPENKLTSVLNLKELVYDKFKGFKKFQIITISSKKSEVALKKVKKKIIQSDELKYWFFASANLKNYTNIFKSLRSKNDLDSLNYTSQVFIVDKQKNQRGRIDDRDEDEIKKDSKMVGLYGYNSILVSEIKKKMNDDIRILFTEYRQKRKGNFNSNIRRLDNLDGDEKNKI</sequence>
<gene>
    <name evidence="2" type="ORF">VIS_S18CQB20021</name>
</gene>
<reference evidence="2" key="2">
    <citation type="submission" date="2012-02" db="EMBL/GenBank/DDBJ databases">
        <authorList>
            <person name="Genoscope - CEA"/>
        </authorList>
    </citation>
    <scope>NUCLEOTIDE SEQUENCE</scope>
</reference>
<proteinExistence type="predicted"/>
<organism evidence="2">
    <name type="scientific">uncultured Flavobacteriia bacterium</name>
    <dbReference type="NCBI Taxonomy" id="212695"/>
    <lineage>
        <taxon>Bacteria</taxon>
        <taxon>Pseudomonadati</taxon>
        <taxon>Bacteroidota</taxon>
        <taxon>Flavobacteriia</taxon>
        <taxon>environmental samples</taxon>
    </lineage>
</organism>
<evidence type="ECO:0000313" key="2">
    <source>
        <dbReference type="EMBL" id="CCG00280.1"/>
    </source>
</evidence>
<reference evidence="2" key="1">
    <citation type="journal article" date="2012" name="Environ. Microbiol.">
        <title>Genomic content of uncultured Bacteroidetes from contrasting oceanic provinces in the North Atlantic Ocean.</title>
        <authorList>
            <person name="Gomez-Pereira P.R."/>
            <person name="Schuler M."/>
            <person name="Fuchs B.M."/>
            <person name="Bennke C."/>
            <person name="Teeling H."/>
            <person name="Waldmann J."/>
            <person name="Richter M."/>
            <person name="Barbe V."/>
            <person name="Bataille E."/>
            <person name="Glockner F.O."/>
            <person name="Amann R."/>
        </authorList>
    </citation>
    <scope>NUCLEOTIDE SEQUENCE</scope>
</reference>
<keyword evidence="1" id="KW-0812">Transmembrane</keyword>